<dbReference type="Proteomes" id="UP000094271">
    <property type="component" value="Unassembled WGS sequence"/>
</dbReference>
<dbReference type="GO" id="GO:0003677">
    <property type="term" value="F:DNA binding"/>
    <property type="evidence" value="ECO:0007669"/>
    <property type="project" value="InterPro"/>
</dbReference>
<protein>
    <submittedName>
        <fullName evidence="3">Transcriptional regulator</fullName>
    </submittedName>
</protein>
<dbReference type="AlphaFoldDB" id="A0A1E3UAB1"/>
<evidence type="ECO:0000256" key="1">
    <source>
        <dbReference type="SAM" id="MobiDB-lite"/>
    </source>
</evidence>
<comment type="caution">
    <text evidence="3">The sequence shown here is derived from an EMBL/GenBank/DDBJ whole genome shotgun (WGS) entry which is preliminary data.</text>
</comment>
<dbReference type="Pfam" id="PF01381">
    <property type="entry name" value="HTH_3"/>
    <property type="match status" value="1"/>
</dbReference>
<accession>A0A1E3UAB1</accession>
<dbReference type="InterPro" id="IPR001387">
    <property type="entry name" value="Cro/C1-type_HTH"/>
</dbReference>
<organism evidence="3 4">
    <name type="scientific">Eisenbergiella tayi</name>
    <dbReference type="NCBI Taxonomy" id="1432052"/>
    <lineage>
        <taxon>Bacteria</taxon>
        <taxon>Bacillati</taxon>
        <taxon>Bacillota</taxon>
        <taxon>Clostridia</taxon>
        <taxon>Lachnospirales</taxon>
        <taxon>Lachnospiraceae</taxon>
        <taxon>Eisenbergiella</taxon>
    </lineage>
</organism>
<dbReference type="InterPro" id="IPR010982">
    <property type="entry name" value="Lambda_DNA-bd_dom_sf"/>
</dbReference>
<feature type="compositionally biased region" description="Basic and acidic residues" evidence="1">
    <location>
        <begin position="1"/>
        <end position="13"/>
    </location>
</feature>
<dbReference type="OrthoDB" id="1848513at2"/>
<dbReference type="RefSeq" id="WP_069432111.1">
    <property type="nucleotide sequence ID" value="NZ_MEHA01000027.1"/>
</dbReference>
<evidence type="ECO:0000313" key="3">
    <source>
        <dbReference type="EMBL" id="ODR45365.1"/>
    </source>
</evidence>
<evidence type="ECO:0000259" key="2">
    <source>
        <dbReference type="PROSITE" id="PS50943"/>
    </source>
</evidence>
<dbReference type="Gene3D" id="1.10.260.40">
    <property type="entry name" value="lambda repressor-like DNA-binding domains"/>
    <property type="match status" value="1"/>
</dbReference>
<reference evidence="3 4" key="1">
    <citation type="submission" date="2016-08" db="EMBL/GenBank/DDBJ databases">
        <authorList>
            <person name="Seilhamer J.J."/>
        </authorList>
    </citation>
    <scope>NUCLEOTIDE SEQUENCE [LARGE SCALE GENOMIC DNA]</scope>
    <source>
        <strain evidence="3 4">NML150140-1</strain>
    </source>
</reference>
<proteinExistence type="predicted"/>
<feature type="domain" description="HTH cro/C1-type" evidence="2">
    <location>
        <begin position="7"/>
        <end position="61"/>
    </location>
</feature>
<dbReference type="EMBL" id="MEHA01000027">
    <property type="protein sequence ID" value="ODR45365.1"/>
    <property type="molecule type" value="Genomic_DNA"/>
</dbReference>
<dbReference type="SUPFAM" id="SSF47413">
    <property type="entry name" value="lambda repressor-like DNA-binding domains"/>
    <property type="match status" value="1"/>
</dbReference>
<dbReference type="PROSITE" id="PS50943">
    <property type="entry name" value="HTH_CROC1"/>
    <property type="match status" value="1"/>
</dbReference>
<dbReference type="SMART" id="SM00530">
    <property type="entry name" value="HTH_XRE"/>
    <property type="match status" value="1"/>
</dbReference>
<dbReference type="CDD" id="cd00093">
    <property type="entry name" value="HTH_XRE"/>
    <property type="match status" value="1"/>
</dbReference>
<feature type="region of interest" description="Disordered" evidence="1">
    <location>
        <begin position="1"/>
        <end position="23"/>
    </location>
</feature>
<evidence type="ECO:0000313" key="4">
    <source>
        <dbReference type="Proteomes" id="UP000094271"/>
    </source>
</evidence>
<gene>
    <name evidence="3" type="ORF">BEI59_26855</name>
</gene>
<sequence>MNLGEMMKEERQRQGISQQTLADAAGVTKRAIVYWERGTRKMNVESADKVFKALHISVTIGER</sequence>
<name>A0A1E3UAB1_9FIRM</name>